<organism evidence="2 3">
    <name type="scientific">Eragrostis curvula</name>
    <name type="common">weeping love grass</name>
    <dbReference type="NCBI Taxonomy" id="38414"/>
    <lineage>
        <taxon>Eukaryota</taxon>
        <taxon>Viridiplantae</taxon>
        <taxon>Streptophyta</taxon>
        <taxon>Embryophyta</taxon>
        <taxon>Tracheophyta</taxon>
        <taxon>Spermatophyta</taxon>
        <taxon>Magnoliopsida</taxon>
        <taxon>Liliopsida</taxon>
        <taxon>Poales</taxon>
        <taxon>Poaceae</taxon>
        <taxon>PACMAD clade</taxon>
        <taxon>Chloridoideae</taxon>
        <taxon>Eragrostideae</taxon>
        <taxon>Eragrostidinae</taxon>
        <taxon>Eragrostis</taxon>
    </lineage>
</organism>
<dbReference type="EMBL" id="RWGY01000013">
    <property type="protein sequence ID" value="TVU24162.1"/>
    <property type="molecule type" value="Genomic_DNA"/>
</dbReference>
<accession>A0A5J9UKB9</accession>
<protein>
    <submittedName>
        <fullName evidence="2">Uncharacterized protein</fullName>
    </submittedName>
</protein>
<feature type="region of interest" description="Disordered" evidence="1">
    <location>
        <begin position="223"/>
        <end position="272"/>
    </location>
</feature>
<comment type="caution">
    <text evidence="2">The sequence shown here is derived from an EMBL/GenBank/DDBJ whole genome shotgun (WGS) entry which is preliminary data.</text>
</comment>
<sequence length="336" mass="37242">MLSHLRIQRKKNASSPFPILPRLCSLRFSTGDPDPQPSTGRPSSSKRRQIGLVASHGNTSIAAAPACIDSACCLLPHGGVQARREGRSLRSPDLLHHRLPCLKGPGAVRQHGIRKKFPPDDSQESGLRSVGAMSVSSELMLDPSRKRKQPIESFEHGHSDSFPTSFHSASRRSVRRRLFSQSDESSQPVLSAAISNKKRVAPSTSGLCFNDSQLSSSRVVRRRMRFDPAEPQQTNPRLPIKRRPKCPLLDSTSDFPNDFKSSSSRRTRSSQLQMPIEYQTADSFTSFEAWQELRSDDQRPQASLINRIVHHTIMNCEAQRNTGGMRLKADSVAGSG</sequence>
<keyword evidence="3" id="KW-1185">Reference proteome</keyword>
<reference evidence="2 3" key="1">
    <citation type="journal article" date="2019" name="Sci. Rep.">
        <title>A high-quality genome of Eragrostis curvula grass provides insights into Poaceae evolution and supports new strategies to enhance forage quality.</title>
        <authorList>
            <person name="Carballo J."/>
            <person name="Santos B.A.C.M."/>
            <person name="Zappacosta D."/>
            <person name="Garbus I."/>
            <person name="Selva J.P."/>
            <person name="Gallo C.A."/>
            <person name="Diaz A."/>
            <person name="Albertini E."/>
            <person name="Caccamo M."/>
            <person name="Echenique V."/>
        </authorList>
    </citation>
    <scope>NUCLEOTIDE SEQUENCE [LARGE SCALE GENOMIC DNA]</scope>
    <source>
        <strain evidence="3">cv. Victoria</strain>
        <tissue evidence="2">Leaf</tissue>
    </source>
</reference>
<evidence type="ECO:0000313" key="3">
    <source>
        <dbReference type="Proteomes" id="UP000324897"/>
    </source>
</evidence>
<proteinExistence type="predicted"/>
<feature type="region of interest" description="Disordered" evidence="1">
    <location>
        <begin position="28"/>
        <end position="48"/>
    </location>
</feature>
<evidence type="ECO:0000313" key="2">
    <source>
        <dbReference type="EMBL" id="TVU24162.1"/>
    </source>
</evidence>
<feature type="compositionally biased region" description="Basic and acidic residues" evidence="1">
    <location>
        <begin position="149"/>
        <end position="159"/>
    </location>
</feature>
<evidence type="ECO:0000256" key="1">
    <source>
        <dbReference type="SAM" id="MobiDB-lite"/>
    </source>
</evidence>
<feature type="non-terminal residue" evidence="2">
    <location>
        <position position="1"/>
    </location>
</feature>
<name>A0A5J9UKB9_9POAL</name>
<dbReference type="Proteomes" id="UP000324897">
    <property type="component" value="Chromosome 2"/>
</dbReference>
<dbReference type="Gramene" id="TVU24162">
    <property type="protein sequence ID" value="TVU24162"/>
    <property type="gene ID" value="EJB05_26563"/>
</dbReference>
<dbReference type="AlphaFoldDB" id="A0A5J9UKB9"/>
<feature type="region of interest" description="Disordered" evidence="1">
    <location>
        <begin position="110"/>
        <end position="170"/>
    </location>
</feature>
<gene>
    <name evidence="2" type="ORF">EJB05_26563</name>
</gene>